<sequence length="355" mass="41250">MILDINELFQLAKTDLHPHPLSHLDKAQLDVWLKVVEKEIRKIKQSLEPLPKEKKLKKSIRGLVQTMDLLISYDREPSLQPFYHALLKMLDQLLTALRSDPSSTLDEKAPELHRKTLIHASQEILQSFNQPDIPIQHLLTQPFRELPLKSVYSFQQMDYLRSLLPHLLTNLLENNEDQLLQSVIQYNLNSLGVYQYFSDKFSTELEALETTQGKLGYLAYHYKTLSQLPVLPEMEYKKKNPPLKEWICHWLAVEISYRLFSQSTVPHHSSKLQVGLSVPQLAYLFKLFMKSGIISTENTMETLRTVINTFSTQKTKVISLESLRRKFYDSDEGAKNQVKALLQQLLKIAQQQEEP</sequence>
<accession>A0AAW9SFJ9</accession>
<organism evidence="1 2">
    <name type="scientific">Rapidithrix thailandica</name>
    <dbReference type="NCBI Taxonomy" id="413964"/>
    <lineage>
        <taxon>Bacteria</taxon>
        <taxon>Pseudomonadati</taxon>
        <taxon>Bacteroidota</taxon>
        <taxon>Cytophagia</taxon>
        <taxon>Cytophagales</taxon>
        <taxon>Flammeovirgaceae</taxon>
        <taxon>Rapidithrix</taxon>
    </lineage>
</organism>
<evidence type="ECO:0000313" key="2">
    <source>
        <dbReference type="Proteomes" id="UP001403385"/>
    </source>
</evidence>
<evidence type="ECO:0000313" key="1">
    <source>
        <dbReference type="EMBL" id="MEN7551836.1"/>
    </source>
</evidence>
<gene>
    <name evidence="1" type="ORF">AAG747_28225</name>
</gene>
<name>A0AAW9SFJ9_9BACT</name>
<reference evidence="1 2" key="1">
    <citation type="submission" date="2024-04" db="EMBL/GenBank/DDBJ databases">
        <title>Novel genus in family Flammeovirgaceae.</title>
        <authorList>
            <person name="Nguyen T.H."/>
            <person name="Vuong T.Q."/>
            <person name="Le H."/>
            <person name="Kim S.-G."/>
        </authorList>
    </citation>
    <scope>NUCLEOTIDE SEQUENCE [LARGE SCALE GENOMIC DNA]</scope>
    <source>
        <strain evidence="1 2">JCM 23209</strain>
    </source>
</reference>
<dbReference type="Proteomes" id="UP001403385">
    <property type="component" value="Unassembled WGS sequence"/>
</dbReference>
<protein>
    <submittedName>
        <fullName evidence="1">Uncharacterized protein</fullName>
    </submittedName>
</protein>
<proteinExistence type="predicted"/>
<dbReference type="EMBL" id="JBDKWZ010000028">
    <property type="protein sequence ID" value="MEN7551836.1"/>
    <property type="molecule type" value="Genomic_DNA"/>
</dbReference>
<dbReference type="RefSeq" id="WP_346824615.1">
    <property type="nucleotide sequence ID" value="NZ_JBDKWZ010000028.1"/>
</dbReference>
<dbReference type="AlphaFoldDB" id="A0AAW9SFJ9"/>
<keyword evidence="2" id="KW-1185">Reference proteome</keyword>
<comment type="caution">
    <text evidence="1">The sequence shown here is derived from an EMBL/GenBank/DDBJ whole genome shotgun (WGS) entry which is preliminary data.</text>
</comment>